<dbReference type="EnsemblPlants" id="Pp3c5_23830V3.2">
    <property type="protein sequence ID" value="Pp3c5_23830V3.2"/>
    <property type="gene ID" value="Pp3c5_23830"/>
</dbReference>
<accession>A0A7I4DST8</accession>
<keyword evidence="1" id="KW-0812">Transmembrane</keyword>
<keyword evidence="1" id="KW-1133">Transmembrane helix</keyword>
<dbReference type="Gramene" id="Pp3c5_23830V3.2">
    <property type="protein sequence ID" value="Pp3c5_23830V3.2"/>
    <property type="gene ID" value="Pp3c5_23830"/>
</dbReference>
<keyword evidence="3" id="KW-1185">Reference proteome</keyword>
<evidence type="ECO:0000256" key="1">
    <source>
        <dbReference type="SAM" id="Phobius"/>
    </source>
</evidence>
<reference evidence="2 3" key="1">
    <citation type="journal article" date="2008" name="Science">
        <title>The Physcomitrella genome reveals evolutionary insights into the conquest of land by plants.</title>
        <authorList>
            <person name="Rensing S."/>
            <person name="Lang D."/>
            <person name="Zimmer A."/>
            <person name="Terry A."/>
            <person name="Salamov A."/>
            <person name="Shapiro H."/>
            <person name="Nishiyama T."/>
            <person name="Perroud P.-F."/>
            <person name="Lindquist E."/>
            <person name="Kamisugi Y."/>
            <person name="Tanahashi T."/>
            <person name="Sakakibara K."/>
            <person name="Fujita T."/>
            <person name="Oishi K."/>
            <person name="Shin-I T."/>
            <person name="Kuroki Y."/>
            <person name="Toyoda A."/>
            <person name="Suzuki Y."/>
            <person name="Hashimoto A."/>
            <person name="Yamaguchi K."/>
            <person name="Sugano A."/>
            <person name="Kohara Y."/>
            <person name="Fujiyama A."/>
            <person name="Anterola A."/>
            <person name="Aoki S."/>
            <person name="Ashton N."/>
            <person name="Barbazuk W.B."/>
            <person name="Barker E."/>
            <person name="Bennetzen J."/>
            <person name="Bezanilla M."/>
            <person name="Blankenship R."/>
            <person name="Cho S.H."/>
            <person name="Dutcher S."/>
            <person name="Estelle M."/>
            <person name="Fawcett J.A."/>
            <person name="Gundlach H."/>
            <person name="Hanada K."/>
            <person name="Heyl A."/>
            <person name="Hicks K.A."/>
            <person name="Hugh J."/>
            <person name="Lohr M."/>
            <person name="Mayer K."/>
            <person name="Melkozernov A."/>
            <person name="Murata T."/>
            <person name="Nelson D."/>
            <person name="Pils B."/>
            <person name="Prigge M."/>
            <person name="Reiss B."/>
            <person name="Renner T."/>
            <person name="Rombauts S."/>
            <person name="Rushton P."/>
            <person name="Sanderfoot A."/>
            <person name="Schween G."/>
            <person name="Shiu S.-H."/>
            <person name="Stueber K."/>
            <person name="Theodoulou F.L."/>
            <person name="Tu H."/>
            <person name="Van de Peer Y."/>
            <person name="Verrier P.J."/>
            <person name="Waters E."/>
            <person name="Wood A."/>
            <person name="Yang L."/>
            <person name="Cove D."/>
            <person name="Cuming A."/>
            <person name="Hasebe M."/>
            <person name="Lucas S."/>
            <person name="Mishler D.B."/>
            <person name="Reski R."/>
            <person name="Grigoriev I."/>
            <person name="Quatrano R.S."/>
            <person name="Boore J.L."/>
        </authorList>
    </citation>
    <scope>NUCLEOTIDE SEQUENCE [LARGE SCALE GENOMIC DNA]</scope>
    <source>
        <strain evidence="2 3">cv. Gransden 2004</strain>
    </source>
</reference>
<protein>
    <submittedName>
        <fullName evidence="2">Uncharacterized protein</fullName>
    </submittedName>
</protein>
<dbReference type="EMBL" id="ABEU02000005">
    <property type="status" value="NOT_ANNOTATED_CDS"/>
    <property type="molecule type" value="Genomic_DNA"/>
</dbReference>
<dbReference type="EnsemblPlants" id="Pp3c5_23830V3.1">
    <property type="protein sequence ID" value="Pp3c5_23830V3.1"/>
    <property type="gene ID" value="Pp3c5_23830"/>
</dbReference>
<dbReference type="AlphaFoldDB" id="A0A7I4DST8"/>
<proteinExistence type="predicted"/>
<keyword evidence="1" id="KW-0472">Membrane</keyword>
<name>A0A7I4DST8_PHYPA</name>
<evidence type="ECO:0000313" key="2">
    <source>
        <dbReference type="EnsemblPlants" id="Pp3c5_23830V3.1"/>
    </source>
</evidence>
<dbReference type="Gramene" id="Pp3c5_23830V3.1">
    <property type="protein sequence ID" value="Pp3c5_23830V3.1"/>
    <property type="gene ID" value="Pp3c5_23830"/>
</dbReference>
<reference evidence="2 3" key="2">
    <citation type="journal article" date="2018" name="Plant J.">
        <title>The Physcomitrella patens chromosome-scale assembly reveals moss genome structure and evolution.</title>
        <authorList>
            <person name="Lang D."/>
            <person name="Ullrich K.K."/>
            <person name="Murat F."/>
            <person name="Fuchs J."/>
            <person name="Jenkins J."/>
            <person name="Haas F.B."/>
            <person name="Piednoel M."/>
            <person name="Gundlach H."/>
            <person name="Van Bel M."/>
            <person name="Meyberg R."/>
            <person name="Vives C."/>
            <person name="Morata J."/>
            <person name="Symeonidi A."/>
            <person name="Hiss M."/>
            <person name="Muchero W."/>
            <person name="Kamisugi Y."/>
            <person name="Saleh O."/>
            <person name="Blanc G."/>
            <person name="Decker E.L."/>
            <person name="van Gessel N."/>
            <person name="Grimwood J."/>
            <person name="Hayes R.D."/>
            <person name="Graham S.W."/>
            <person name="Gunter L.E."/>
            <person name="McDaniel S.F."/>
            <person name="Hoernstein S.N.W."/>
            <person name="Larsson A."/>
            <person name="Li F.W."/>
            <person name="Perroud P.F."/>
            <person name="Phillips J."/>
            <person name="Ranjan P."/>
            <person name="Rokshar D.S."/>
            <person name="Rothfels C.J."/>
            <person name="Schneider L."/>
            <person name="Shu S."/>
            <person name="Stevenson D.W."/>
            <person name="Thummler F."/>
            <person name="Tillich M."/>
            <person name="Villarreal Aguilar J.C."/>
            <person name="Widiez T."/>
            <person name="Wong G.K."/>
            <person name="Wymore A."/>
            <person name="Zhang Y."/>
            <person name="Zimmer A.D."/>
            <person name="Quatrano R.S."/>
            <person name="Mayer K.F.X."/>
            <person name="Goodstein D."/>
            <person name="Casacuberta J.M."/>
            <person name="Vandepoele K."/>
            <person name="Reski R."/>
            <person name="Cuming A.C."/>
            <person name="Tuskan G.A."/>
            <person name="Maumus F."/>
            <person name="Salse J."/>
            <person name="Schmutz J."/>
            <person name="Rensing S.A."/>
        </authorList>
    </citation>
    <scope>NUCLEOTIDE SEQUENCE [LARGE SCALE GENOMIC DNA]</scope>
    <source>
        <strain evidence="2 3">cv. Gransden 2004</strain>
    </source>
</reference>
<reference evidence="2" key="3">
    <citation type="submission" date="2020-12" db="UniProtKB">
        <authorList>
            <consortium name="EnsemblPlants"/>
        </authorList>
    </citation>
    <scope>IDENTIFICATION</scope>
</reference>
<evidence type="ECO:0000313" key="3">
    <source>
        <dbReference type="Proteomes" id="UP000006727"/>
    </source>
</evidence>
<dbReference type="InParanoid" id="A0A7I4DST8"/>
<dbReference type="Proteomes" id="UP000006727">
    <property type="component" value="Chromosome 5"/>
</dbReference>
<feature type="transmembrane region" description="Helical" evidence="1">
    <location>
        <begin position="23"/>
        <end position="41"/>
    </location>
</feature>
<organism evidence="2 3">
    <name type="scientific">Physcomitrium patens</name>
    <name type="common">Spreading-leaved earth moss</name>
    <name type="synonym">Physcomitrella patens</name>
    <dbReference type="NCBI Taxonomy" id="3218"/>
    <lineage>
        <taxon>Eukaryota</taxon>
        <taxon>Viridiplantae</taxon>
        <taxon>Streptophyta</taxon>
        <taxon>Embryophyta</taxon>
        <taxon>Bryophyta</taxon>
        <taxon>Bryophytina</taxon>
        <taxon>Bryopsida</taxon>
        <taxon>Funariidae</taxon>
        <taxon>Funariales</taxon>
        <taxon>Funariaceae</taxon>
        <taxon>Physcomitrium</taxon>
    </lineage>
</organism>
<sequence>MYVLISSNELSLSSASLAPCQPVSLGFVTLVFTLVVVVVTVEPSRNEFQNLHLRQLFPYVVSSHANCLTSVSSTSFLDYSAKFFIERNLRVGIHKVFTLCMTKQTEGALCLVFQEDSL</sequence>